<dbReference type="PANTHER" id="PTHR31005:SF8">
    <property type="entry name" value="DUF4139 DOMAIN-CONTAINING PROTEIN"/>
    <property type="match status" value="1"/>
</dbReference>
<dbReference type="AlphaFoldDB" id="A0A1I7TFH0"/>
<dbReference type="Pfam" id="PF13600">
    <property type="entry name" value="DUF4140"/>
    <property type="match status" value="1"/>
</dbReference>
<feature type="region of interest" description="Disordered" evidence="2">
    <location>
        <begin position="509"/>
        <end position="532"/>
    </location>
</feature>
<dbReference type="WBParaSite" id="Csp11.Scaffold601.g5418.t1">
    <property type="protein sequence ID" value="Csp11.Scaffold601.g5418.t1"/>
    <property type="gene ID" value="Csp11.Scaffold601.g5418"/>
</dbReference>
<keyword evidence="5" id="KW-1185">Reference proteome</keyword>
<evidence type="ECO:0000313" key="5">
    <source>
        <dbReference type="Proteomes" id="UP000095282"/>
    </source>
</evidence>
<feature type="coiled-coil region" evidence="1">
    <location>
        <begin position="160"/>
        <end position="194"/>
    </location>
</feature>
<dbReference type="STRING" id="1561998.A0A1I7TFH0"/>
<dbReference type="Pfam" id="PF13598">
    <property type="entry name" value="DUF4139"/>
    <property type="match status" value="1"/>
</dbReference>
<dbReference type="InterPro" id="IPR037291">
    <property type="entry name" value="DUF4139"/>
</dbReference>
<keyword evidence="1" id="KW-0175">Coiled coil</keyword>
<sequence length="575" mass="63521">MTATVTVHELEARDQKISQVKVFTDRAEVRRLVKVSLKSGVNEVILKNLTQNLFAGSMRVEGRGNATIYDVVVKNSPSSSGDSVSPKIATIRSTLKEEKARLQSIEDRGSIVQKSIENLDKVFGQVGGGLVNPPKEGGSSLNEGTLTSLKNFFDFYGSNSETYREKLRAIETEHREQQEKVRKVEQELNLLQSEQHRNSYSQSAIITLECSQESDAELDIIYQVNNSGWSPSYDIRVDTEKSSMQITYFGKIRQHTNEDWNGAPLVLSTAQPCLGGKIPELGTLEAVFRSRYVHQQAPMVRATPGGGNYALFGAAPSQMVQAQTSPFSARVEPPPPPMEVAVASEVTQNTLSTEFKILREATIPHGTNDHKVTVGIVTLSPKLVHETVPSKNSSAFLTASAINTSELAFLSGDSSVYLNNAFVAKSHLKNVSPGERFTCSLGVDTAIRVEYKPAKKYHEEGGYITKHSANVTEQTIYVKNTRSEQPVLLTIKHHVPRSTDEKIRVKLVSPSATPYDPEKATNESENAEPVEGAKFNSSNNLEWTVKLAPNSSQDLVIKYVVEHPKDETVQYHEKF</sequence>
<feature type="domain" description="DUF4139" evidence="3">
    <location>
        <begin position="218"/>
        <end position="565"/>
    </location>
</feature>
<dbReference type="PANTHER" id="PTHR31005">
    <property type="entry name" value="DUF4139 DOMAIN-CONTAINING PROTEIN"/>
    <property type="match status" value="1"/>
</dbReference>
<organism evidence="5 6">
    <name type="scientific">Caenorhabditis tropicalis</name>
    <dbReference type="NCBI Taxonomy" id="1561998"/>
    <lineage>
        <taxon>Eukaryota</taxon>
        <taxon>Metazoa</taxon>
        <taxon>Ecdysozoa</taxon>
        <taxon>Nematoda</taxon>
        <taxon>Chromadorea</taxon>
        <taxon>Rhabditida</taxon>
        <taxon>Rhabditina</taxon>
        <taxon>Rhabditomorpha</taxon>
        <taxon>Rhabditoidea</taxon>
        <taxon>Rhabditidae</taxon>
        <taxon>Peloderinae</taxon>
        <taxon>Caenorhabditis</taxon>
    </lineage>
</organism>
<dbReference type="eggNOG" id="ENOG502QWQ0">
    <property type="taxonomic scope" value="Eukaryota"/>
</dbReference>
<protein>
    <submittedName>
        <fullName evidence="6">Mucoidy inhibitor MuiA family protein</fullName>
    </submittedName>
</protein>
<reference evidence="6" key="1">
    <citation type="submission" date="2016-11" db="UniProtKB">
        <authorList>
            <consortium name="WormBaseParasite"/>
        </authorList>
    </citation>
    <scope>IDENTIFICATION</scope>
</reference>
<dbReference type="NCBIfam" id="TIGR02231">
    <property type="entry name" value="mucoidy inhibitor MuiA family protein"/>
    <property type="match status" value="1"/>
</dbReference>
<name>A0A1I7TFH0_9PELO</name>
<dbReference type="InterPro" id="IPR011935">
    <property type="entry name" value="CHP02231"/>
</dbReference>
<accession>A0A1I7TFH0</accession>
<dbReference type="Proteomes" id="UP000095282">
    <property type="component" value="Unplaced"/>
</dbReference>
<evidence type="ECO:0000313" key="6">
    <source>
        <dbReference type="WBParaSite" id="Csp11.Scaffold601.g5418.t1"/>
    </source>
</evidence>
<evidence type="ECO:0000256" key="1">
    <source>
        <dbReference type="SAM" id="Coils"/>
    </source>
</evidence>
<dbReference type="InterPro" id="IPR025554">
    <property type="entry name" value="DUF4140"/>
</dbReference>
<evidence type="ECO:0000256" key="2">
    <source>
        <dbReference type="SAM" id="MobiDB-lite"/>
    </source>
</evidence>
<feature type="domain" description="DUF4140" evidence="4">
    <location>
        <begin position="20"/>
        <end position="119"/>
    </location>
</feature>
<evidence type="ECO:0000259" key="3">
    <source>
        <dbReference type="Pfam" id="PF13598"/>
    </source>
</evidence>
<evidence type="ECO:0000259" key="4">
    <source>
        <dbReference type="Pfam" id="PF13600"/>
    </source>
</evidence>
<proteinExistence type="predicted"/>